<reference evidence="2 3" key="1">
    <citation type="submission" date="2014-04" db="EMBL/GenBank/DDBJ databases">
        <title>A new species of microsporidia sheds light on the evolution of extreme parasitism.</title>
        <authorList>
            <person name="Haag K.L."/>
            <person name="James T.Y."/>
            <person name="Larsson R."/>
            <person name="Schaer T.M."/>
            <person name="Refardt D."/>
            <person name="Pombert J.-F."/>
            <person name="Ebert D."/>
        </authorList>
    </citation>
    <scope>NUCLEOTIDE SEQUENCE [LARGE SCALE GENOMIC DNA]</scope>
    <source>
        <strain evidence="2 3">UGP3</strain>
        <tissue evidence="2">Spores</tissue>
    </source>
</reference>
<dbReference type="PROSITE" id="PS50908">
    <property type="entry name" value="RWD"/>
    <property type="match status" value="1"/>
</dbReference>
<keyword evidence="2" id="KW-0418">Kinase</keyword>
<evidence type="ECO:0000313" key="2">
    <source>
        <dbReference type="EMBL" id="KGG50090.1"/>
    </source>
</evidence>
<dbReference type="EMBL" id="JMKJ01000601">
    <property type="protein sequence ID" value="KGG50090.1"/>
    <property type="molecule type" value="Genomic_DNA"/>
</dbReference>
<gene>
    <name evidence="2" type="ORF">DI09_8p290</name>
</gene>
<dbReference type="GO" id="GO:0003743">
    <property type="term" value="F:translation initiation factor activity"/>
    <property type="evidence" value="ECO:0007669"/>
    <property type="project" value="UniProtKB-KW"/>
</dbReference>
<keyword evidence="3" id="KW-1185">Reference proteome</keyword>
<organism evidence="2 3">
    <name type="scientific">Mitosporidium daphniae</name>
    <dbReference type="NCBI Taxonomy" id="1485682"/>
    <lineage>
        <taxon>Eukaryota</taxon>
        <taxon>Fungi</taxon>
        <taxon>Fungi incertae sedis</taxon>
        <taxon>Microsporidia</taxon>
        <taxon>Mitosporidium</taxon>
    </lineage>
</organism>
<dbReference type="HOGENOM" id="CLU_855517_0_0_1"/>
<dbReference type="GeneID" id="25261029"/>
<keyword evidence="2" id="KW-0648">Protein biosynthesis</keyword>
<feature type="domain" description="RWD" evidence="1">
    <location>
        <begin position="2"/>
        <end position="109"/>
    </location>
</feature>
<dbReference type="AlphaFoldDB" id="A0A098VM96"/>
<dbReference type="Gene3D" id="3.10.110.10">
    <property type="entry name" value="Ubiquitin Conjugating Enzyme"/>
    <property type="match status" value="1"/>
</dbReference>
<dbReference type="Pfam" id="PF05773">
    <property type="entry name" value="RWD"/>
    <property type="match status" value="1"/>
</dbReference>
<dbReference type="InterPro" id="IPR016135">
    <property type="entry name" value="UBQ-conjugating_enzyme/RWD"/>
</dbReference>
<dbReference type="GO" id="GO:0016301">
    <property type="term" value="F:kinase activity"/>
    <property type="evidence" value="ECO:0007669"/>
    <property type="project" value="UniProtKB-KW"/>
</dbReference>
<dbReference type="SUPFAM" id="SSF54495">
    <property type="entry name" value="UBC-like"/>
    <property type="match status" value="1"/>
</dbReference>
<dbReference type="Proteomes" id="UP000029725">
    <property type="component" value="Unassembled WGS sequence"/>
</dbReference>
<keyword evidence="2" id="KW-0396">Initiation factor</keyword>
<name>A0A098VM96_9MICR</name>
<sequence>MLEASAFEAIFMEFFSWTSKSDQNEREENIFSLRIVPFVKSEMEVLLEITLSKGYPEVAPKIEMKETKGLNLNMISDVNALIAKNVQETSNDDTVYSLYQEIRILLDSFESAPSIYDQMMSRKKIESDKAILDHRKDLSIINKNDGHCITHVDENMTNLEFKITETLKIKQSLLKEKIEHSHEPDQAHLDKVPEKLFLKEVDLKGAKYNFLLANRRFERQNFVAEKFFFEKQISKLDFLDITEYFGFLVLKNLKKNEHFSFPVVIYEIPVSMKYYLFSENGSAKICGFLNGLQNNFDGFFEIYSAHYLVPPVESDKGGSIFIAQE</sequence>
<protein>
    <submittedName>
        <fullName evidence="2">Eukaryotic translation initiation factor 2-alpha kinase</fullName>
    </submittedName>
</protein>
<dbReference type="VEuPathDB" id="MicrosporidiaDB:DI09_8p290"/>
<proteinExistence type="predicted"/>
<dbReference type="OrthoDB" id="432311at2759"/>
<comment type="caution">
    <text evidence="2">The sequence shown here is derived from an EMBL/GenBank/DDBJ whole genome shotgun (WGS) entry which is preliminary data.</text>
</comment>
<evidence type="ECO:0000259" key="1">
    <source>
        <dbReference type="PROSITE" id="PS50908"/>
    </source>
</evidence>
<dbReference type="RefSeq" id="XP_013236517.1">
    <property type="nucleotide sequence ID" value="XM_013381063.1"/>
</dbReference>
<keyword evidence="2" id="KW-0808">Transferase</keyword>
<accession>A0A098VM96</accession>
<evidence type="ECO:0000313" key="3">
    <source>
        <dbReference type="Proteomes" id="UP000029725"/>
    </source>
</evidence>
<dbReference type="InterPro" id="IPR006575">
    <property type="entry name" value="RWD_dom"/>
</dbReference>